<dbReference type="InterPro" id="IPR001134">
    <property type="entry name" value="Netrin_domain"/>
</dbReference>
<dbReference type="InterPro" id="IPR018933">
    <property type="entry name" value="Netrin_module_non-TIMP"/>
</dbReference>
<dbReference type="Pfam" id="PF01759">
    <property type="entry name" value="NTR"/>
    <property type="match status" value="1"/>
</dbReference>
<keyword evidence="2" id="KW-0964">Secreted</keyword>
<sequence length="241" mass="27756">MKPFSQSGITVEIKNPQGITVSSDNMFLVKGMKSGRYTIPEIASPGIWKVVTRFSNTPQKTFTADFEVKEYYARCKKFYHPERTDGALYKLCKGDLCLCAEENCSFQKKNRVRDEERLNRACESGVDYVYKVTVDSDIYDMKVEQVLRKGTDEEVEGKVRPFLARPSCREYLGLVNGKSYLIMGKSVDLPMLGGSQQYIFGQQTWVEYWPTREESQTLEHRKRYIGIIELMNSLFRHGCAV</sequence>
<keyword evidence="3" id="KW-1015">Disulfide bond</keyword>
<name>A0A7J6DFQ6_9TELE</name>
<dbReference type="SMART" id="SM00643">
    <property type="entry name" value="C345C"/>
    <property type="match status" value="1"/>
</dbReference>
<dbReference type="Gene3D" id="2.60.40.1930">
    <property type="match status" value="1"/>
</dbReference>
<evidence type="ECO:0000256" key="3">
    <source>
        <dbReference type="ARBA" id="ARBA00023157"/>
    </source>
</evidence>
<comment type="subcellular location">
    <subcellularLocation>
        <location evidence="1">Secreted</location>
    </subcellularLocation>
</comment>
<dbReference type="SUPFAM" id="SSF50242">
    <property type="entry name" value="TIMP-like"/>
    <property type="match status" value="1"/>
</dbReference>
<dbReference type="PROSITE" id="PS50189">
    <property type="entry name" value="NTR"/>
    <property type="match status" value="1"/>
</dbReference>
<keyword evidence="6" id="KW-1185">Reference proteome</keyword>
<protein>
    <recommendedName>
        <fullName evidence="4">NTR domain-containing protein</fullName>
    </recommendedName>
</protein>
<dbReference type="FunFam" id="2.40.50.120:FF:000013">
    <property type="entry name" value="Complement C3"/>
    <property type="match status" value="1"/>
</dbReference>
<evidence type="ECO:0000313" key="5">
    <source>
        <dbReference type="EMBL" id="KAF4118168.1"/>
    </source>
</evidence>
<comment type="caution">
    <text evidence="5">The sequence shown here is derived from an EMBL/GenBank/DDBJ whole genome shotgun (WGS) entry which is preliminary data.</text>
</comment>
<accession>A0A7J6DFQ6</accession>
<feature type="domain" description="NTR" evidence="4">
    <location>
        <begin position="75"/>
        <end position="239"/>
    </location>
</feature>
<dbReference type="Proteomes" id="UP000579812">
    <property type="component" value="Unassembled WGS sequence"/>
</dbReference>
<dbReference type="Gene3D" id="2.40.50.120">
    <property type="match status" value="1"/>
</dbReference>
<organism evidence="5 6">
    <name type="scientific">Onychostoma macrolepis</name>
    <dbReference type="NCBI Taxonomy" id="369639"/>
    <lineage>
        <taxon>Eukaryota</taxon>
        <taxon>Metazoa</taxon>
        <taxon>Chordata</taxon>
        <taxon>Craniata</taxon>
        <taxon>Vertebrata</taxon>
        <taxon>Euteleostomi</taxon>
        <taxon>Actinopterygii</taxon>
        <taxon>Neopterygii</taxon>
        <taxon>Teleostei</taxon>
        <taxon>Ostariophysi</taxon>
        <taxon>Cypriniformes</taxon>
        <taxon>Cyprinidae</taxon>
        <taxon>Acrossocheilinae</taxon>
        <taxon>Onychostoma</taxon>
    </lineage>
</organism>
<dbReference type="AlphaFoldDB" id="A0A7J6DFQ6"/>
<dbReference type="GO" id="GO:0005576">
    <property type="term" value="C:extracellular region"/>
    <property type="evidence" value="ECO:0007669"/>
    <property type="project" value="UniProtKB-SubCell"/>
</dbReference>
<evidence type="ECO:0000259" key="4">
    <source>
        <dbReference type="PROSITE" id="PS50189"/>
    </source>
</evidence>
<gene>
    <name evidence="5" type="ORF">G5714_000219</name>
</gene>
<proteinExistence type="predicted"/>
<evidence type="ECO:0000256" key="1">
    <source>
        <dbReference type="ARBA" id="ARBA00004613"/>
    </source>
</evidence>
<evidence type="ECO:0000256" key="2">
    <source>
        <dbReference type="ARBA" id="ARBA00022525"/>
    </source>
</evidence>
<reference evidence="5 6" key="1">
    <citation type="submission" date="2020-04" db="EMBL/GenBank/DDBJ databases">
        <title>Chromosome-level genome assembly of a cyprinid fish Onychostoma macrolepis by integration of Nanopore Sequencing, Bionano and Hi-C technology.</title>
        <authorList>
            <person name="Wang D."/>
        </authorList>
    </citation>
    <scope>NUCLEOTIDE SEQUENCE [LARGE SCALE GENOMIC DNA]</scope>
    <source>
        <strain evidence="5">SWU-2019</strain>
        <tissue evidence="5">Muscle</tissue>
    </source>
</reference>
<dbReference type="EMBL" id="JAAMOB010000001">
    <property type="protein sequence ID" value="KAF4118168.1"/>
    <property type="molecule type" value="Genomic_DNA"/>
</dbReference>
<dbReference type="InterPro" id="IPR008993">
    <property type="entry name" value="TIMP-like_OB-fold"/>
</dbReference>
<evidence type="ECO:0000313" key="6">
    <source>
        <dbReference type="Proteomes" id="UP000579812"/>
    </source>
</evidence>